<gene>
    <name evidence="5" type="ORF">ENN98_04655</name>
</gene>
<dbReference type="Pfam" id="PF13487">
    <property type="entry name" value="HD_5"/>
    <property type="match status" value="1"/>
</dbReference>
<organism evidence="5">
    <name type="scientific">Desulfurivibrio alkaliphilus</name>
    <dbReference type="NCBI Taxonomy" id="427923"/>
    <lineage>
        <taxon>Bacteria</taxon>
        <taxon>Pseudomonadati</taxon>
        <taxon>Thermodesulfobacteriota</taxon>
        <taxon>Desulfobulbia</taxon>
        <taxon>Desulfobulbales</taxon>
        <taxon>Desulfobulbaceae</taxon>
        <taxon>Desulfurivibrio</taxon>
    </lineage>
</organism>
<dbReference type="CDD" id="cd00077">
    <property type="entry name" value="HDc"/>
    <property type="match status" value="1"/>
</dbReference>
<dbReference type="InterPro" id="IPR003607">
    <property type="entry name" value="HD/PDEase_dom"/>
</dbReference>
<keyword evidence="2" id="KW-0812">Transmembrane</keyword>
<keyword evidence="2" id="KW-1133">Transmembrane helix</keyword>
<proteinExistence type="predicted"/>
<feature type="coiled-coil region" evidence="1">
    <location>
        <begin position="168"/>
        <end position="195"/>
    </location>
</feature>
<dbReference type="InterPro" id="IPR006674">
    <property type="entry name" value="HD_domain"/>
</dbReference>
<dbReference type="InterPro" id="IPR006675">
    <property type="entry name" value="HDIG_dom"/>
</dbReference>
<keyword evidence="2" id="KW-0472">Membrane</keyword>
<dbReference type="Pfam" id="PF00990">
    <property type="entry name" value="GGDEF"/>
    <property type="match status" value="1"/>
</dbReference>
<dbReference type="EMBL" id="DSDS01000107">
    <property type="protein sequence ID" value="HET97972.1"/>
    <property type="molecule type" value="Genomic_DNA"/>
</dbReference>
<dbReference type="InterPro" id="IPR037522">
    <property type="entry name" value="HD_GYP_dom"/>
</dbReference>
<dbReference type="InterPro" id="IPR043128">
    <property type="entry name" value="Rev_trsase/Diguanyl_cyclase"/>
</dbReference>
<dbReference type="Proteomes" id="UP000885986">
    <property type="component" value="Unassembled WGS sequence"/>
</dbReference>
<evidence type="ECO:0000256" key="2">
    <source>
        <dbReference type="SAM" id="Phobius"/>
    </source>
</evidence>
<evidence type="ECO:0000259" key="3">
    <source>
        <dbReference type="PROSITE" id="PS51831"/>
    </source>
</evidence>
<protein>
    <submittedName>
        <fullName evidence="5">HD domain-containing protein</fullName>
    </submittedName>
</protein>
<dbReference type="PANTHER" id="PTHR45228:SF4">
    <property type="entry name" value="LIPOPROTEIN"/>
    <property type="match status" value="1"/>
</dbReference>
<dbReference type="InterPro" id="IPR000160">
    <property type="entry name" value="GGDEF_dom"/>
</dbReference>
<name>A0A7C2XMI1_9BACT</name>
<dbReference type="InterPro" id="IPR029016">
    <property type="entry name" value="GAF-like_dom_sf"/>
</dbReference>
<keyword evidence="1" id="KW-0175">Coiled coil</keyword>
<comment type="caution">
    <text evidence="5">The sequence shown here is derived from an EMBL/GenBank/DDBJ whole genome shotgun (WGS) entry which is preliminary data.</text>
</comment>
<dbReference type="Gene3D" id="3.30.450.40">
    <property type="match status" value="1"/>
</dbReference>
<feature type="transmembrane region" description="Helical" evidence="2">
    <location>
        <begin position="150"/>
        <end position="168"/>
    </location>
</feature>
<dbReference type="PANTHER" id="PTHR45228">
    <property type="entry name" value="CYCLIC DI-GMP PHOSPHODIESTERASE TM_0186-RELATED"/>
    <property type="match status" value="1"/>
</dbReference>
<feature type="transmembrane region" description="Helical" evidence="2">
    <location>
        <begin position="82"/>
        <end position="110"/>
    </location>
</feature>
<dbReference type="SMART" id="SM00267">
    <property type="entry name" value="GGDEF"/>
    <property type="match status" value="1"/>
</dbReference>
<dbReference type="PROSITE" id="PS51832">
    <property type="entry name" value="HD_GYP"/>
    <property type="match status" value="1"/>
</dbReference>
<sequence length="728" mass="83093">MSLYQQWERVRAATGRIDLTFLLLRVFSLAGGVAWLLLVSLPPWEESLLIRALVAFFLYSLTCYLVIFFRPALLKKVYLTSLFLDLAFLSLLVHAATSFTCSFFLGYYLLVCLHTIYFGLRFGLVVAIFSALFYLLSIWPILPQIDWTDLAMRIGFLFFLAIPVGLLSEKVKQDKEKLEHLNKTLETQVAQRTAEIAALLDRERYLREILNTVAHINKLLITSPNLTALLESSCARFMQHGDYRFCWIGLLQNGVISEVHTADPAHNPLVEPPYTVAAGSGPFTEITAAICLRENRTITRLVAEEPLDIPLWRDPERLRGARGVISLPLRARQDEEPLGCLTIYTWRRDGFEAEEREMLDELAGDIGFAIDSFRQRELTAKLTAERTANYEETIFSFVDMIEQRDTYTAGHTERVAHYCGLIARAMKLPQVEKKRLYTAAVLHDIGKVATPDSVLLKPGQLTELDYELIKLHPRAGYEMLSNIEMYRDLAAIILHHHERPDGKGYPDGLVDEEIPLLSRIMAVADAFDAMTTNRIYKPRKKLSQALAELQQLAGSQFDAEVVTVALKVLAGIEIPLHINQLPFTELEKKRFSYFFNDRLTGLYNEDYLKIVINNLDSNRYSCLYLLHLRNLPEYNKRLGWEKGNQLFTRFAAELQAAFPRSLVFRAYGNDFAIISEDHLDLDSRLLKAFADISSTEIEIDAHHIDLAAEQLYTIKKLEKMEITPTEAL</sequence>
<dbReference type="Pfam" id="PF13185">
    <property type="entry name" value="GAF_2"/>
    <property type="match status" value="1"/>
</dbReference>
<dbReference type="SUPFAM" id="SSF55781">
    <property type="entry name" value="GAF domain-like"/>
    <property type="match status" value="1"/>
</dbReference>
<reference evidence="5" key="1">
    <citation type="journal article" date="2020" name="mSystems">
        <title>Genome- and Community-Level Interaction Insights into Carbon Utilization and Element Cycling Functions of Hydrothermarchaeota in Hydrothermal Sediment.</title>
        <authorList>
            <person name="Zhou Z."/>
            <person name="Liu Y."/>
            <person name="Xu W."/>
            <person name="Pan J."/>
            <person name="Luo Z.H."/>
            <person name="Li M."/>
        </authorList>
    </citation>
    <scope>NUCLEOTIDE SEQUENCE [LARGE SCALE GENOMIC DNA]</scope>
    <source>
        <strain evidence="5">SpSt-1224</strain>
    </source>
</reference>
<dbReference type="InterPro" id="IPR003018">
    <property type="entry name" value="GAF"/>
</dbReference>
<dbReference type="Gene3D" id="1.10.3210.10">
    <property type="entry name" value="Hypothetical protein af1432"/>
    <property type="match status" value="1"/>
</dbReference>
<dbReference type="SUPFAM" id="SSF109604">
    <property type="entry name" value="HD-domain/PDEase-like"/>
    <property type="match status" value="1"/>
</dbReference>
<dbReference type="NCBIfam" id="TIGR00277">
    <property type="entry name" value="HDIG"/>
    <property type="match status" value="1"/>
</dbReference>
<dbReference type="SMART" id="SM00471">
    <property type="entry name" value="HDc"/>
    <property type="match status" value="1"/>
</dbReference>
<evidence type="ECO:0000313" key="5">
    <source>
        <dbReference type="EMBL" id="HET97972.1"/>
    </source>
</evidence>
<evidence type="ECO:0000256" key="1">
    <source>
        <dbReference type="SAM" id="Coils"/>
    </source>
</evidence>
<feature type="transmembrane region" description="Helical" evidence="2">
    <location>
        <begin position="116"/>
        <end position="138"/>
    </location>
</feature>
<dbReference type="InterPro" id="IPR052020">
    <property type="entry name" value="Cyclic_di-GMP/3'3'-cGAMP_PDE"/>
</dbReference>
<accession>A0A7C2XMI1</accession>
<dbReference type="AlphaFoldDB" id="A0A7C2XMI1"/>
<dbReference type="PROSITE" id="PS51831">
    <property type="entry name" value="HD"/>
    <property type="match status" value="1"/>
</dbReference>
<dbReference type="SUPFAM" id="SSF55073">
    <property type="entry name" value="Nucleotide cyclase"/>
    <property type="match status" value="1"/>
</dbReference>
<feature type="domain" description="HD-GYP" evidence="4">
    <location>
        <begin position="386"/>
        <end position="581"/>
    </location>
</feature>
<dbReference type="Gene3D" id="3.30.70.270">
    <property type="match status" value="1"/>
</dbReference>
<feature type="transmembrane region" description="Helical" evidence="2">
    <location>
        <begin position="21"/>
        <end position="42"/>
    </location>
</feature>
<feature type="transmembrane region" description="Helical" evidence="2">
    <location>
        <begin position="48"/>
        <end position="70"/>
    </location>
</feature>
<dbReference type="InterPro" id="IPR029787">
    <property type="entry name" value="Nucleotide_cyclase"/>
</dbReference>
<evidence type="ECO:0000259" key="4">
    <source>
        <dbReference type="PROSITE" id="PS51832"/>
    </source>
</evidence>
<feature type="domain" description="HD" evidence="3">
    <location>
        <begin position="408"/>
        <end position="530"/>
    </location>
</feature>